<protein>
    <submittedName>
        <fullName evidence="1">Uncharacterized protein</fullName>
    </submittedName>
</protein>
<accession>A0A127EF28</accession>
<dbReference type="AlphaFoldDB" id="A0A127EF28"/>
<dbReference type="EMBL" id="CP010994">
    <property type="protein sequence ID" value="AMN34558.1"/>
    <property type="molecule type" value="Genomic_DNA"/>
</dbReference>
<dbReference type="RefSeq" id="WP_061426267.1">
    <property type="nucleotide sequence ID" value="NZ_CATNZO010000001.1"/>
</dbReference>
<gene>
    <name evidence="1" type="ORF">JFP838_01915</name>
</gene>
<sequence>MRESGECMIKVCTINDDFISCNAIKSNIPFNVSERLIELYLDWDYKKEPLYNYLNNQCDLYPFITLYVENYFKDIIELFKIKNIQSTKNIYYDFLDNLSSKIPCENIIDINEWNNSYYSYSFKEDEDLFFEISTI</sequence>
<proteinExistence type="predicted"/>
<evidence type="ECO:0000313" key="1">
    <source>
        <dbReference type="EMBL" id="AMN34558.1"/>
    </source>
</evidence>
<organism evidence="1 2">
    <name type="scientific">Clostridium perfringens</name>
    <dbReference type="NCBI Taxonomy" id="1502"/>
    <lineage>
        <taxon>Bacteria</taxon>
        <taxon>Bacillati</taxon>
        <taxon>Bacillota</taxon>
        <taxon>Clostridia</taxon>
        <taxon>Eubacteriales</taxon>
        <taxon>Clostridiaceae</taxon>
        <taxon>Clostridium</taxon>
    </lineage>
</organism>
<reference evidence="1 2" key="1">
    <citation type="journal article" date="2016" name="PLoS ONE">
        <title>Plasmid Characterization and Chromosome Analysis of Two netF+ Clostridium perfringens Isolates Associated with Foal and Canine Necrotizing Enteritis.</title>
        <authorList>
            <person name="Mehdizadeh Gohari I."/>
            <person name="Kropinski A.M."/>
            <person name="Weese S.J."/>
            <person name="Parreira V.R."/>
            <person name="Whitehead A.E."/>
            <person name="Boerlin P."/>
            <person name="Prescott J.F."/>
        </authorList>
    </citation>
    <scope>NUCLEOTIDE SEQUENCE [LARGE SCALE GENOMIC DNA]</scope>
    <source>
        <strain evidence="1 2">JP838</strain>
    </source>
</reference>
<dbReference type="Proteomes" id="UP000070260">
    <property type="component" value="Chromosome"/>
</dbReference>
<evidence type="ECO:0000313" key="2">
    <source>
        <dbReference type="Proteomes" id="UP000070260"/>
    </source>
</evidence>
<name>A0A127EF28_CLOPF</name>
<dbReference type="PATRIC" id="fig|1502.177.peg.362"/>